<keyword evidence="2" id="KW-1185">Reference proteome</keyword>
<sequence>MSTSWIKVSEPIPHVFHVELARGPVNAFSNEFTRQYSEVFDRLGGLRLDGPTPPDVRAVVLSSAIPKLFTAGLDLSEAANIDTLTGAGADGARSSLDLRQYILEFQEAIGKPAKCPFPVIAAVHGPVVGLGMDIISACDVRYAAEDAQFSIKEVDIGLAADIGTLAYLPKTVGNASLAHELAYTARMFSAAEAETLGLVSKVVKGSQEDVVQAALALGKVIASKSPVAITGTKRLLAHARDHSVAESLEYTSLWNSAMLMTRDMAECLGATKGKRLPQFAGLKPIFSKL</sequence>
<accession>A0ACD3A7I0</accession>
<dbReference type="Proteomes" id="UP000308600">
    <property type="component" value="Unassembled WGS sequence"/>
</dbReference>
<organism evidence="1 2">
    <name type="scientific">Pluteus cervinus</name>
    <dbReference type="NCBI Taxonomy" id="181527"/>
    <lineage>
        <taxon>Eukaryota</taxon>
        <taxon>Fungi</taxon>
        <taxon>Dikarya</taxon>
        <taxon>Basidiomycota</taxon>
        <taxon>Agaricomycotina</taxon>
        <taxon>Agaricomycetes</taxon>
        <taxon>Agaricomycetidae</taxon>
        <taxon>Agaricales</taxon>
        <taxon>Pluteineae</taxon>
        <taxon>Pluteaceae</taxon>
        <taxon>Pluteus</taxon>
    </lineage>
</organism>
<dbReference type="EMBL" id="ML208645">
    <property type="protein sequence ID" value="TFK61591.1"/>
    <property type="molecule type" value="Genomic_DNA"/>
</dbReference>
<name>A0ACD3A7I0_9AGAR</name>
<proteinExistence type="predicted"/>
<evidence type="ECO:0000313" key="2">
    <source>
        <dbReference type="Proteomes" id="UP000308600"/>
    </source>
</evidence>
<evidence type="ECO:0000313" key="1">
    <source>
        <dbReference type="EMBL" id="TFK61591.1"/>
    </source>
</evidence>
<gene>
    <name evidence="1" type="ORF">BDN72DRAFT_872719</name>
</gene>
<reference evidence="1 2" key="1">
    <citation type="journal article" date="2019" name="Nat. Ecol. Evol.">
        <title>Megaphylogeny resolves global patterns of mushroom evolution.</title>
        <authorList>
            <person name="Varga T."/>
            <person name="Krizsan K."/>
            <person name="Foldi C."/>
            <person name="Dima B."/>
            <person name="Sanchez-Garcia M."/>
            <person name="Sanchez-Ramirez S."/>
            <person name="Szollosi G.J."/>
            <person name="Szarkandi J.G."/>
            <person name="Papp V."/>
            <person name="Albert L."/>
            <person name="Andreopoulos W."/>
            <person name="Angelini C."/>
            <person name="Antonin V."/>
            <person name="Barry K.W."/>
            <person name="Bougher N.L."/>
            <person name="Buchanan P."/>
            <person name="Buyck B."/>
            <person name="Bense V."/>
            <person name="Catcheside P."/>
            <person name="Chovatia M."/>
            <person name="Cooper J."/>
            <person name="Damon W."/>
            <person name="Desjardin D."/>
            <person name="Finy P."/>
            <person name="Geml J."/>
            <person name="Haridas S."/>
            <person name="Hughes K."/>
            <person name="Justo A."/>
            <person name="Karasinski D."/>
            <person name="Kautmanova I."/>
            <person name="Kiss B."/>
            <person name="Kocsube S."/>
            <person name="Kotiranta H."/>
            <person name="LaButti K.M."/>
            <person name="Lechner B.E."/>
            <person name="Liimatainen K."/>
            <person name="Lipzen A."/>
            <person name="Lukacs Z."/>
            <person name="Mihaltcheva S."/>
            <person name="Morgado L.N."/>
            <person name="Niskanen T."/>
            <person name="Noordeloos M.E."/>
            <person name="Ohm R.A."/>
            <person name="Ortiz-Santana B."/>
            <person name="Ovrebo C."/>
            <person name="Racz N."/>
            <person name="Riley R."/>
            <person name="Savchenko A."/>
            <person name="Shiryaev A."/>
            <person name="Soop K."/>
            <person name="Spirin V."/>
            <person name="Szebenyi C."/>
            <person name="Tomsovsky M."/>
            <person name="Tulloss R.E."/>
            <person name="Uehling J."/>
            <person name="Grigoriev I.V."/>
            <person name="Vagvolgyi C."/>
            <person name="Papp T."/>
            <person name="Martin F.M."/>
            <person name="Miettinen O."/>
            <person name="Hibbett D.S."/>
            <person name="Nagy L.G."/>
        </authorList>
    </citation>
    <scope>NUCLEOTIDE SEQUENCE [LARGE SCALE GENOMIC DNA]</scope>
    <source>
        <strain evidence="1 2">NL-1719</strain>
    </source>
</reference>
<protein>
    <submittedName>
        <fullName evidence="1">Delta2-dienoyl-CoA-isomerase</fullName>
    </submittedName>
</protein>